<evidence type="ECO:0000256" key="1">
    <source>
        <dbReference type="SAM" id="MobiDB-lite"/>
    </source>
</evidence>
<dbReference type="KEGG" id="arca:HC352_00140"/>
<organism evidence="2 3">
    <name type="scientific">Arcanobacterium buesumense</name>
    <dbReference type="NCBI Taxonomy" id="2722751"/>
    <lineage>
        <taxon>Bacteria</taxon>
        <taxon>Bacillati</taxon>
        <taxon>Actinomycetota</taxon>
        <taxon>Actinomycetes</taxon>
        <taxon>Actinomycetales</taxon>
        <taxon>Actinomycetaceae</taxon>
        <taxon>Arcanobacterium</taxon>
    </lineage>
</organism>
<proteinExistence type="predicted"/>
<evidence type="ECO:0000313" key="3">
    <source>
        <dbReference type="Proteomes" id="UP000502298"/>
    </source>
</evidence>
<dbReference type="RefSeq" id="WP_168917023.1">
    <property type="nucleotide sequence ID" value="NZ_CP050804.1"/>
</dbReference>
<evidence type="ECO:0000313" key="2">
    <source>
        <dbReference type="EMBL" id="QJC21080.1"/>
    </source>
</evidence>
<keyword evidence="3" id="KW-1185">Reference proteome</keyword>
<dbReference type="EMBL" id="CP050804">
    <property type="protein sequence ID" value="QJC21080.1"/>
    <property type="molecule type" value="Genomic_DNA"/>
</dbReference>
<sequence>MAELSWKRLVGMGLALLVSGSMTIVPMTQDALASIEHSDEHGDEVATSQAQDEEAPTVDQPQEVPSVDNEDSQSTKPEQEEELNKTDETSPLTPKKLFRIPKKTFASEDDELLLLDSFADDILPVLASDKTALWGKGGNTLDSFDQCAPNTLFLMAVEGMVQEVCDGRVVNTYDIPHDSLSWAFRRGDQGQTY</sequence>
<dbReference type="AlphaFoldDB" id="A0A6H2EIR0"/>
<feature type="region of interest" description="Disordered" evidence="1">
    <location>
        <begin position="37"/>
        <end position="94"/>
    </location>
</feature>
<accession>A0A6H2EIR0</accession>
<protein>
    <submittedName>
        <fullName evidence="2">Uncharacterized protein</fullName>
    </submittedName>
</protein>
<reference evidence="2 3" key="1">
    <citation type="submission" date="2020-03" db="EMBL/GenBank/DDBJ databases">
        <title>Complete genome of Arcanobacterium buesumensis sp. nov. strain 2701.</title>
        <authorList>
            <person name="Borowiak M."/>
            <person name="Alssahen M."/>
            <person name="Laemmler C."/>
            <person name="Malorny B."/>
            <person name="Hassan A."/>
            <person name="Prenger-Berninghoff E."/>
            <person name="Ploetz M."/>
            <person name="Abdulmawjood A."/>
        </authorList>
    </citation>
    <scope>NUCLEOTIDE SEQUENCE [LARGE SCALE GENOMIC DNA]</scope>
    <source>
        <strain evidence="2 3">2701</strain>
    </source>
</reference>
<gene>
    <name evidence="2" type="ORF">HC352_00140</name>
</gene>
<dbReference type="Proteomes" id="UP000502298">
    <property type="component" value="Chromosome"/>
</dbReference>
<name>A0A6H2EIR0_9ACTO</name>